<protein>
    <recommendedName>
        <fullName evidence="6">Expansin</fullName>
    </recommendedName>
</protein>
<dbReference type="InterPro" id="IPR036908">
    <property type="entry name" value="RlpA-like_sf"/>
</dbReference>
<keyword evidence="6" id="KW-0961">Cell wall biogenesis/degradation</keyword>
<name>A0A7I8K426_SPIIN</name>
<dbReference type="InterPro" id="IPR007112">
    <property type="entry name" value="Expansin/allergen_DPBB_dom"/>
</dbReference>
<comment type="similarity">
    <text evidence="1 6">Belongs to the expansin family. Expansin A subfamily.</text>
</comment>
<dbReference type="Proteomes" id="UP000663760">
    <property type="component" value="Chromosome 2"/>
</dbReference>
<dbReference type="EMBL" id="LR746265">
    <property type="protein sequence ID" value="CAA7391187.1"/>
    <property type="molecule type" value="Genomic_DNA"/>
</dbReference>
<dbReference type="InterPro" id="IPR009009">
    <property type="entry name" value="RlpA-like_DPBB"/>
</dbReference>
<feature type="domain" description="Expansin-like CBD" evidence="9">
    <location>
        <begin position="197"/>
        <end position="276"/>
    </location>
</feature>
<feature type="signal peptide" evidence="7">
    <location>
        <begin position="1"/>
        <end position="41"/>
    </location>
</feature>
<dbReference type="OrthoDB" id="5823761at2759"/>
<evidence type="ECO:0000259" key="8">
    <source>
        <dbReference type="PROSITE" id="PS50842"/>
    </source>
</evidence>
<dbReference type="Pfam" id="PF03330">
    <property type="entry name" value="DPBB_1"/>
    <property type="match status" value="1"/>
</dbReference>
<sequence>MPSPSPRRRRRNGFFAGGLQLLFQKLALLTVLHSLLQLAAAHQTTSRYPQEVLGEWKPGRATYYSASDPRDTISGACGYGDLGRSGYGLGTLGLSEVLFEKGQICGACFEVRCVEELRYCIPGTSIKLTVTNFCPPNYGLPADAGGHCNPPNHHLVMPIEAFEKIAIWKAGNMPIQFRRIRCGRQGGMRFTVDGYGVFHSVLISNVAGAGDVTEVKVKGSRTGWLQMARNWGQNWHINADLRGQPLSFEVTTSDGDTVTSYSVAPSDWSFGQTYVGKQFVA</sequence>
<evidence type="ECO:0000256" key="3">
    <source>
        <dbReference type="ARBA" id="ARBA00022525"/>
    </source>
</evidence>
<comment type="subcellular location">
    <subcellularLocation>
        <location evidence="6">Secreted</location>
        <location evidence="6">Cell wall</location>
    </subcellularLocation>
    <subcellularLocation>
        <location evidence="6">Membrane</location>
        <topology evidence="6">Peripheral membrane protein</topology>
    </subcellularLocation>
</comment>
<dbReference type="AlphaFoldDB" id="A0A7I8K426"/>
<dbReference type="GO" id="GO:0009664">
    <property type="term" value="P:plant-type cell wall organization"/>
    <property type="evidence" value="ECO:0007669"/>
    <property type="project" value="InterPro"/>
</dbReference>
<dbReference type="Gene3D" id="2.60.40.760">
    <property type="entry name" value="Expansin, cellulose-binding-like domain"/>
    <property type="match status" value="1"/>
</dbReference>
<dbReference type="InterPro" id="IPR036749">
    <property type="entry name" value="Expansin_CBD_sf"/>
</dbReference>
<dbReference type="SMART" id="SM00837">
    <property type="entry name" value="DPBB_1"/>
    <property type="match status" value="1"/>
</dbReference>
<organism evidence="10 11">
    <name type="scientific">Spirodela intermedia</name>
    <name type="common">Intermediate duckweed</name>
    <dbReference type="NCBI Taxonomy" id="51605"/>
    <lineage>
        <taxon>Eukaryota</taxon>
        <taxon>Viridiplantae</taxon>
        <taxon>Streptophyta</taxon>
        <taxon>Embryophyta</taxon>
        <taxon>Tracheophyta</taxon>
        <taxon>Spermatophyta</taxon>
        <taxon>Magnoliopsida</taxon>
        <taxon>Liliopsida</taxon>
        <taxon>Araceae</taxon>
        <taxon>Lemnoideae</taxon>
        <taxon>Spirodela</taxon>
    </lineage>
</organism>
<proteinExistence type="inferred from homology"/>
<evidence type="ECO:0000256" key="7">
    <source>
        <dbReference type="SAM" id="SignalP"/>
    </source>
</evidence>
<keyword evidence="4 7" id="KW-0732">Signal</keyword>
<dbReference type="PROSITE" id="PS50842">
    <property type="entry name" value="EXPANSIN_EG45"/>
    <property type="match status" value="1"/>
</dbReference>
<evidence type="ECO:0000256" key="1">
    <source>
        <dbReference type="ARBA" id="ARBA00005392"/>
    </source>
</evidence>
<dbReference type="PROSITE" id="PS50843">
    <property type="entry name" value="EXPANSIN_CBD"/>
    <property type="match status" value="1"/>
</dbReference>
<dbReference type="Gene3D" id="2.40.40.10">
    <property type="entry name" value="RlpA-like domain"/>
    <property type="match status" value="1"/>
</dbReference>
<comment type="function">
    <text evidence="6">Causes loosening and extension of plant cell walls by disrupting non-covalent bonding between cellulose microfibrils and matrix glucans. No enzymatic activity has been found.</text>
</comment>
<keyword evidence="11" id="KW-1185">Reference proteome</keyword>
<dbReference type="SUPFAM" id="SSF49590">
    <property type="entry name" value="PHL pollen allergen"/>
    <property type="match status" value="1"/>
</dbReference>
<dbReference type="GO" id="GO:0016020">
    <property type="term" value="C:membrane"/>
    <property type="evidence" value="ECO:0007669"/>
    <property type="project" value="UniProtKB-SubCell"/>
</dbReference>
<gene>
    <name evidence="10" type="ORF">SI8410_02002544</name>
</gene>
<evidence type="ECO:0000313" key="10">
    <source>
        <dbReference type="EMBL" id="CAA7391187.1"/>
    </source>
</evidence>
<dbReference type="InterPro" id="IPR007117">
    <property type="entry name" value="Expansin_CBD"/>
</dbReference>
<dbReference type="CDD" id="cd22274">
    <property type="entry name" value="DPBB_EXPA_N"/>
    <property type="match status" value="1"/>
</dbReference>
<evidence type="ECO:0000259" key="9">
    <source>
        <dbReference type="PROSITE" id="PS50843"/>
    </source>
</evidence>
<dbReference type="Pfam" id="PF01357">
    <property type="entry name" value="Expansin_C"/>
    <property type="match status" value="1"/>
</dbReference>
<evidence type="ECO:0000256" key="5">
    <source>
        <dbReference type="ARBA" id="ARBA00023136"/>
    </source>
</evidence>
<reference evidence="10" key="1">
    <citation type="submission" date="2020-02" db="EMBL/GenBank/DDBJ databases">
        <authorList>
            <person name="Scholz U."/>
            <person name="Mascher M."/>
            <person name="Fiebig A."/>
        </authorList>
    </citation>
    <scope>NUCLEOTIDE SEQUENCE</scope>
</reference>
<evidence type="ECO:0000256" key="6">
    <source>
        <dbReference type="RuleBase" id="RU365023"/>
    </source>
</evidence>
<accession>A0A7I8K426</accession>
<feature type="chain" id="PRO_5029560942" description="Expansin" evidence="7">
    <location>
        <begin position="42"/>
        <end position="281"/>
    </location>
</feature>
<dbReference type="FunFam" id="2.60.40.760:FF:000001">
    <property type="entry name" value="Expansin"/>
    <property type="match status" value="1"/>
</dbReference>
<dbReference type="InterPro" id="IPR002963">
    <property type="entry name" value="Expansin"/>
</dbReference>
<dbReference type="PRINTS" id="PR01225">
    <property type="entry name" value="EXPANSNFAMLY"/>
</dbReference>
<dbReference type="PRINTS" id="PR01226">
    <property type="entry name" value="EXPANSIN"/>
</dbReference>
<feature type="domain" description="Expansin-like EG45" evidence="8">
    <location>
        <begin position="74"/>
        <end position="187"/>
    </location>
</feature>
<dbReference type="GO" id="GO:0005576">
    <property type="term" value="C:extracellular region"/>
    <property type="evidence" value="ECO:0007669"/>
    <property type="project" value="InterPro"/>
</dbReference>
<dbReference type="InterPro" id="IPR007118">
    <property type="entry name" value="Expan_Lol_pI"/>
</dbReference>
<keyword evidence="3 6" id="KW-0964">Secreted</keyword>
<evidence type="ECO:0000256" key="2">
    <source>
        <dbReference type="ARBA" id="ARBA00022512"/>
    </source>
</evidence>
<dbReference type="SUPFAM" id="SSF50685">
    <property type="entry name" value="Barwin-like endoglucanases"/>
    <property type="match status" value="1"/>
</dbReference>
<dbReference type="PANTHER" id="PTHR31867">
    <property type="entry name" value="EXPANSIN-A15"/>
    <property type="match status" value="1"/>
</dbReference>
<keyword evidence="5" id="KW-0472">Membrane</keyword>
<keyword evidence="2 6" id="KW-0134">Cell wall</keyword>
<evidence type="ECO:0000313" key="11">
    <source>
        <dbReference type="Proteomes" id="UP000663760"/>
    </source>
</evidence>
<evidence type="ECO:0000256" key="4">
    <source>
        <dbReference type="ARBA" id="ARBA00022729"/>
    </source>
</evidence>